<dbReference type="OrthoDB" id="20273at2759"/>
<dbReference type="InterPro" id="IPR007235">
    <property type="entry name" value="Glyco_trans_28_C"/>
</dbReference>
<comment type="catalytic activity">
    <reaction evidence="6">
        <text>an N-acetyl-alpha-D-glucosaminyl-diphospho-di-trans,poly-cis-dolichol + UDP-N-acetyl-alpha-D-glucosamine = an N,N'-diacetylchitobiosyl-diphospho-di-trans,poly-cis-dolichol + UDP + H(+)</text>
        <dbReference type="Rhea" id="RHEA:23380"/>
        <dbReference type="Rhea" id="RHEA-COMP:19507"/>
        <dbReference type="Rhea" id="RHEA-COMP:19510"/>
        <dbReference type="ChEBI" id="CHEBI:15378"/>
        <dbReference type="ChEBI" id="CHEBI:57269"/>
        <dbReference type="ChEBI" id="CHEBI:57705"/>
        <dbReference type="ChEBI" id="CHEBI:58223"/>
        <dbReference type="ChEBI" id="CHEBI:58427"/>
        <dbReference type="EC" id="2.4.1.141"/>
    </reaction>
</comment>
<dbReference type="GO" id="GO:0006488">
    <property type="term" value="P:dolichol-linked oligosaccharide biosynthetic process"/>
    <property type="evidence" value="ECO:0007669"/>
    <property type="project" value="TreeGrafter"/>
</dbReference>
<evidence type="ECO:0000256" key="4">
    <source>
        <dbReference type="ARBA" id="ARBA00024804"/>
    </source>
</evidence>
<dbReference type="SUPFAM" id="SSF53756">
    <property type="entry name" value="UDP-Glycosyltransferase/glycogen phosphorylase"/>
    <property type="match status" value="1"/>
</dbReference>
<dbReference type="Gene3D" id="3.40.50.2000">
    <property type="entry name" value="Glycogen Phosphorylase B"/>
    <property type="match status" value="1"/>
</dbReference>
<gene>
    <name evidence="7" type="primary">ALG13</name>
    <name evidence="9" type="ORF">Trco_003043</name>
</gene>
<dbReference type="GO" id="GO:0004577">
    <property type="term" value="F:N-acetylglucosaminyldiphosphodolichol N-acetylglucosaminyltransferase activity"/>
    <property type="evidence" value="ECO:0007669"/>
    <property type="project" value="UniProtKB-EC"/>
</dbReference>
<evidence type="ECO:0000313" key="10">
    <source>
        <dbReference type="Proteomes" id="UP000827724"/>
    </source>
</evidence>
<comment type="subunit">
    <text evidence="1 7">Heterodimer with ALG14 to form a functional enzyme.</text>
</comment>
<keyword evidence="7" id="KW-0328">Glycosyltransferase</keyword>
<keyword evidence="7" id="KW-0256">Endoplasmic reticulum</keyword>
<proteinExistence type="inferred from homology"/>
<keyword evidence="10" id="KW-1185">Reference proteome</keyword>
<comment type="subcellular location">
    <subcellularLocation>
        <location evidence="7">Endoplasmic reticulum</location>
    </subcellularLocation>
</comment>
<organism evidence="9 10">
    <name type="scientific">Trichoderma cornu-damae</name>
    <dbReference type="NCBI Taxonomy" id="654480"/>
    <lineage>
        <taxon>Eukaryota</taxon>
        <taxon>Fungi</taxon>
        <taxon>Dikarya</taxon>
        <taxon>Ascomycota</taxon>
        <taxon>Pezizomycotina</taxon>
        <taxon>Sordariomycetes</taxon>
        <taxon>Hypocreomycetidae</taxon>
        <taxon>Hypocreales</taxon>
        <taxon>Hypocreaceae</taxon>
        <taxon>Trichoderma</taxon>
    </lineage>
</organism>
<dbReference type="GO" id="GO:0043541">
    <property type="term" value="C:UDP-N-acetylglucosamine transferase complex"/>
    <property type="evidence" value="ECO:0007669"/>
    <property type="project" value="TreeGrafter"/>
</dbReference>
<evidence type="ECO:0000256" key="1">
    <source>
        <dbReference type="ARBA" id="ARBA00011198"/>
    </source>
</evidence>
<keyword evidence="7" id="KW-0808">Transferase</keyword>
<dbReference type="EMBL" id="JAIWOZ010000002">
    <property type="protein sequence ID" value="KAH6609697.1"/>
    <property type="molecule type" value="Genomic_DNA"/>
</dbReference>
<comment type="similarity">
    <text evidence="7">Belongs to the glycosyltransferase 28 family.</text>
</comment>
<feature type="domain" description="Glycosyl transferase family 28 C-terminal" evidence="8">
    <location>
        <begin position="8"/>
        <end position="157"/>
    </location>
</feature>
<comment type="function">
    <text evidence="4 7">Involved in protein N-glycosylation. Essential for the second step of the dolichol-linked oligosaccharide pathway.</text>
</comment>
<comment type="caution">
    <text evidence="9">The sequence shown here is derived from an EMBL/GenBank/DDBJ whole genome shotgun (WGS) entry which is preliminary data.</text>
</comment>
<evidence type="ECO:0000256" key="3">
    <source>
        <dbReference type="ARBA" id="ARBA00017468"/>
    </source>
</evidence>
<dbReference type="PANTHER" id="PTHR47043:SF1">
    <property type="entry name" value="UDP-N-ACETYLGLUCOSAMINE TRANSFERASE SUBUNIT ALG13"/>
    <property type="match status" value="1"/>
</dbReference>
<dbReference type="EC" id="2.4.1.141" evidence="2 7"/>
<reference evidence="9" key="1">
    <citation type="submission" date="2021-08" db="EMBL/GenBank/DDBJ databases">
        <title>Chromosome-Level Trichoderma cornu-damae using Hi-C Data.</title>
        <authorList>
            <person name="Kim C.S."/>
        </authorList>
    </citation>
    <scope>NUCLEOTIDE SEQUENCE</scope>
    <source>
        <strain evidence="9">KA19-0412C</strain>
    </source>
</reference>
<evidence type="ECO:0000256" key="7">
    <source>
        <dbReference type="RuleBase" id="RU362128"/>
    </source>
</evidence>
<dbReference type="InterPro" id="IPR052474">
    <property type="entry name" value="UDP-GlcNAc_transferase"/>
</dbReference>
<evidence type="ECO:0000256" key="6">
    <source>
        <dbReference type="ARBA" id="ARBA00048184"/>
    </source>
</evidence>
<evidence type="ECO:0000313" key="9">
    <source>
        <dbReference type="EMBL" id="KAH6609697.1"/>
    </source>
</evidence>
<protein>
    <recommendedName>
        <fullName evidence="3 7">UDP-N-acetylglucosamine transferase subunit ALG13</fullName>
        <ecNumber evidence="2 7">2.4.1.141</ecNumber>
    </recommendedName>
    <alternativeName>
        <fullName evidence="5 7">Asparagine-linked glycosylation protein 13</fullName>
    </alternativeName>
</protein>
<dbReference type="AlphaFoldDB" id="A0A9P8TZ48"/>
<dbReference type="Proteomes" id="UP000827724">
    <property type="component" value="Unassembled WGS sequence"/>
</dbReference>
<name>A0A9P8TZ48_9HYPO</name>
<sequence length="211" mass="23520">MANLQRHCLVTVGATVGFRQLTEQVLQPVFWRFLVAEGFTSLRVQCGPDIGWASARLASLRDEVPQGLRIDALESAKNLMREEMVLCKAASGLRSTGLVISHAGKFVRTGTILDAWKVGLPVIVVPNEELLDNHQAEMAQHLAKEGYAIMSTASYADLEGAIHKSDLLWEDNKSRWPPHTVRPRKNAGGLRLWDMHPQEVEREEDAQMAND</sequence>
<dbReference type="PANTHER" id="PTHR47043">
    <property type="entry name" value="UDP-N-ACETYLGLUCOSAMINE TRANSFERASE SUBUNIT ALG13"/>
    <property type="match status" value="1"/>
</dbReference>
<evidence type="ECO:0000256" key="5">
    <source>
        <dbReference type="ARBA" id="ARBA00032061"/>
    </source>
</evidence>
<accession>A0A9P8TZ48</accession>
<evidence type="ECO:0000256" key="2">
    <source>
        <dbReference type="ARBA" id="ARBA00012614"/>
    </source>
</evidence>
<evidence type="ECO:0000259" key="8">
    <source>
        <dbReference type="Pfam" id="PF04101"/>
    </source>
</evidence>
<dbReference type="Pfam" id="PF04101">
    <property type="entry name" value="Glyco_tran_28_C"/>
    <property type="match status" value="1"/>
</dbReference>